<dbReference type="GO" id="GO:0016567">
    <property type="term" value="P:protein ubiquitination"/>
    <property type="evidence" value="ECO:0007669"/>
    <property type="project" value="InterPro"/>
</dbReference>
<reference evidence="3" key="1">
    <citation type="journal article" date="2013" name="Nature">
        <title>Pan genome of the phytoplankton Emiliania underpins its global distribution.</title>
        <authorList>
            <person name="Read B.A."/>
            <person name="Kegel J."/>
            <person name="Klute M.J."/>
            <person name="Kuo A."/>
            <person name="Lefebvre S.C."/>
            <person name="Maumus F."/>
            <person name="Mayer C."/>
            <person name="Miller J."/>
            <person name="Monier A."/>
            <person name="Salamov A."/>
            <person name="Young J."/>
            <person name="Aguilar M."/>
            <person name="Claverie J.M."/>
            <person name="Frickenhaus S."/>
            <person name="Gonzalez K."/>
            <person name="Herman E.K."/>
            <person name="Lin Y.C."/>
            <person name="Napier J."/>
            <person name="Ogata H."/>
            <person name="Sarno A.F."/>
            <person name="Shmutz J."/>
            <person name="Schroeder D."/>
            <person name="de Vargas C."/>
            <person name="Verret F."/>
            <person name="von Dassow P."/>
            <person name="Valentin K."/>
            <person name="Van de Peer Y."/>
            <person name="Wheeler G."/>
            <person name="Dacks J.B."/>
            <person name="Delwiche C.F."/>
            <person name="Dyhrman S.T."/>
            <person name="Glockner G."/>
            <person name="John U."/>
            <person name="Richards T."/>
            <person name="Worden A.Z."/>
            <person name="Zhang X."/>
            <person name="Grigoriev I.V."/>
            <person name="Allen A.E."/>
            <person name="Bidle K."/>
            <person name="Borodovsky M."/>
            <person name="Bowler C."/>
            <person name="Brownlee C."/>
            <person name="Cock J.M."/>
            <person name="Elias M."/>
            <person name="Gladyshev V.N."/>
            <person name="Groth M."/>
            <person name="Guda C."/>
            <person name="Hadaegh A."/>
            <person name="Iglesias-Rodriguez M.D."/>
            <person name="Jenkins J."/>
            <person name="Jones B.M."/>
            <person name="Lawson T."/>
            <person name="Leese F."/>
            <person name="Lindquist E."/>
            <person name="Lobanov A."/>
            <person name="Lomsadze A."/>
            <person name="Malik S.B."/>
            <person name="Marsh M.E."/>
            <person name="Mackinder L."/>
            <person name="Mock T."/>
            <person name="Mueller-Roeber B."/>
            <person name="Pagarete A."/>
            <person name="Parker M."/>
            <person name="Probert I."/>
            <person name="Quesneville H."/>
            <person name="Raines C."/>
            <person name="Rensing S.A."/>
            <person name="Riano-Pachon D.M."/>
            <person name="Richier S."/>
            <person name="Rokitta S."/>
            <person name="Shiraiwa Y."/>
            <person name="Soanes D.M."/>
            <person name="van der Giezen M."/>
            <person name="Wahlund T.M."/>
            <person name="Williams B."/>
            <person name="Wilson W."/>
            <person name="Wolfe G."/>
            <person name="Wurch L.L."/>
        </authorList>
    </citation>
    <scope>NUCLEOTIDE SEQUENCE</scope>
</reference>
<dbReference type="InterPro" id="IPR013083">
    <property type="entry name" value="Znf_RING/FYVE/PHD"/>
</dbReference>
<dbReference type="Pfam" id="PF04564">
    <property type="entry name" value="U-box"/>
    <property type="match status" value="1"/>
</dbReference>
<dbReference type="EnsemblProtists" id="EOD25809">
    <property type="protein sequence ID" value="EOD25809"/>
    <property type="gene ID" value="EMIHUDRAFT_60168"/>
</dbReference>
<organism evidence="2 3">
    <name type="scientific">Emiliania huxleyi (strain CCMP1516)</name>
    <dbReference type="NCBI Taxonomy" id="280463"/>
    <lineage>
        <taxon>Eukaryota</taxon>
        <taxon>Haptista</taxon>
        <taxon>Haptophyta</taxon>
        <taxon>Prymnesiophyceae</taxon>
        <taxon>Isochrysidales</taxon>
        <taxon>Noelaerhabdaceae</taxon>
        <taxon>Emiliania</taxon>
    </lineage>
</organism>
<dbReference type="GO" id="GO:0004842">
    <property type="term" value="F:ubiquitin-protein transferase activity"/>
    <property type="evidence" value="ECO:0007669"/>
    <property type="project" value="InterPro"/>
</dbReference>
<dbReference type="KEGG" id="ehx:EMIHUDRAFT_60168"/>
<protein>
    <recommendedName>
        <fullName evidence="1">U-box domain-containing protein</fullName>
    </recommendedName>
</protein>
<reference evidence="2" key="2">
    <citation type="submission" date="2024-10" db="UniProtKB">
        <authorList>
            <consortium name="EnsemblProtists"/>
        </authorList>
    </citation>
    <scope>IDENTIFICATION</scope>
</reference>
<dbReference type="HOGENOM" id="CLU_114384_1_1_1"/>
<evidence type="ECO:0000313" key="2">
    <source>
        <dbReference type="EnsemblProtists" id="EOD25809"/>
    </source>
</evidence>
<dbReference type="PROSITE" id="PS51698">
    <property type="entry name" value="U_BOX"/>
    <property type="match status" value="1"/>
</dbReference>
<dbReference type="GeneID" id="17271355"/>
<feature type="domain" description="U-box" evidence="1">
    <location>
        <begin position="1"/>
        <end position="69"/>
    </location>
</feature>
<dbReference type="eggNOG" id="ENOG502S95A">
    <property type="taxonomic scope" value="Eukaryota"/>
</dbReference>
<dbReference type="PaxDb" id="2903-EOD25809"/>
<dbReference type="RefSeq" id="XP_005778238.1">
    <property type="nucleotide sequence ID" value="XM_005778181.1"/>
</dbReference>
<dbReference type="AlphaFoldDB" id="A0A0D3JQM4"/>
<dbReference type="STRING" id="2903.R1EY44"/>
<keyword evidence="3" id="KW-1185">Reference proteome</keyword>
<dbReference type="OMA" id="EQSCLFP"/>
<dbReference type="InterPro" id="IPR052085">
    <property type="entry name" value="WD-SAM-U-box"/>
</dbReference>
<evidence type="ECO:0000259" key="1">
    <source>
        <dbReference type="PROSITE" id="PS51698"/>
    </source>
</evidence>
<dbReference type="InterPro" id="IPR003613">
    <property type="entry name" value="Ubox_domain"/>
</dbReference>
<evidence type="ECO:0000313" key="3">
    <source>
        <dbReference type="Proteomes" id="UP000013827"/>
    </source>
</evidence>
<dbReference type="SMART" id="SM00504">
    <property type="entry name" value="Ubox"/>
    <property type="match status" value="1"/>
</dbReference>
<dbReference type="Gene3D" id="3.30.40.10">
    <property type="entry name" value="Zinc/RING finger domain, C3HC4 (zinc finger)"/>
    <property type="match status" value="1"/>
</dbReference>
<dbReference type="SUPFAM" id="SSF57850">
    <property type="entry name" value="RING/U-box"/>
    <property type="match status" value="1"/>
</dbReference>
<sequence>PADFVCPITTEIMGDPVMAADGHAYERSAIERWLTTKLTSPMTGEALEQSCLFPNHILRRMIREWREAH</sequence>
<proteinExistence type="predicted"/>
<dbReference type="PANTHER" id="PTHR46573">
    <property type="entry name" value="WD REPEAT, SAM AND U-BOX DOMAIN-CONTAINING PROTEIN 1"/>
    <property type="match status" value="1"/>
</dbReference>
<dbReference type="PANTHER" id="PTHR46573:SF1">
    <property type="entry name" value="WD REPEAT, SAM AND U-BOX DOMAIN-CONTAINING PROTEIN 1"/>
    <property type="match status" value="1"/>
</dbReference>
<accession>A0A0D3JQM4</accession>
<dbReference type="Proteomes" id="UP000013827">
    <property type="component" value="Unassembled WGS sequence"/>
</dbReference>
<name>A0A0D3JQM4_EMIH1</name>
<dbReference type="CDD" id="cd16655">
    <property type="entry name" value="RING-Ubox_WDSUB1-like"/>
    <property type="match status" value="1"/>
</dbReference>